<evidence type="ECO:0000256" key="1">
    <source>
        <dbReference type="SAM" id="Phobius"/>
    </source>
</evidence>
<keyword evidence="1" id="KW-1133">Transmembrane helix</keyword>
<keyword evidence="1" id="KW-0812">Transmembrane</keyword>
<dbReference type="RefSeq" id="WP_312184807.1">
    <property type="nucleotide sequence ID" value="NZ_JBHSLF010000048.1"/>
</dbReference>
<feature type="transmembrane region" description="Helical" evidence="1">
    <location>
        <begin position="98"/>
        <end position="120"/>
    </location>
</feature>
<feature type="transmembrane region" description="Helical" evidence="1">
    <location>
        <begin position="150"/>
        <end position="167"/>
    </location>
</feature>
<comment type="caution">
    <text evidence="2">The sequence shown here is derived from an EMBL/GenBank/DDBJ whole genome shotgun (WGS) entry which is preliminary data.</text>
</comment>
<dbReference type="InterPro" id="IPR046737">
    <property type="entry name" value="DUF6629"/>
</dbReference>
<gene>
    <name evidence="2" type="ORF">ACFPIE_16055</name>
</gene>
<feature type="transmembrane region" description="Helical" evidence="1">
    <location>
        <begin position="36"/>
        <end position="57"/>
    </location>
</feature>
<feature type="transmembrane region" description="Helical" evidence="1">
    <location>
        <begin position="69"/>
        <end position="91"/>
    </location>
</feature>
<evidence type="ECO:0000313" key="2">
    <source>
        <dbReference type="EMBL" id="MFC5345429.1"/>
    </source>
</evidence>
<evidence type="ECO:0000313" key="3">
    <source>
        <dbReference type="Proteomes" id="UP001596152"/>
    </source>
</evidence>
<dbReference type="Proteomes" id="UP001596152">
    <property type="component" value="Unassembled WGS sequence"/>
</dbReference>
<keyword evidence="3" id="KW-1185">Reference proteome</keyword>
<organism evidence="2 3">
    <name type="scientific">Brevundimonas staleyi</name>
    <dbReference type="NCBI Taxonomy" id="74326"/>
    <lineage>
        <taxon>Bacteria</taxon>
        <taxon>Pseudomonadati</taxon>
        <taxon>Pseudomonadota</taxon>
        <taxon>Alphaproteobacteria</taxon>
        <taxon>Caulobacterales</taxon>
        <taxon>Caulobacteraceae</taxon>
        <taxon>Brevundimonas</taxon>
    </lineage>
</organism>
<dbReference type="Pfam" id="PF20334">
    <property type="entry name" value="DUF6629"/>
    <property type="match status" value="1"/>
</dbReference>
<proteinExistence type="predicted"/>
<dbReference type="EMBL" id="JBHSLF010000048">
    <property type="protein sequence ID" value="MFC5345429.1"/>
    <property type="molecule type" value="Genomic_DNA"/>
</dbReference>
<feature type="transmembrane region" description="Helical" evidence="1">
    <location>
        <begin position="174"/>
        <end position="193"/>
    </location>
</feature>
<feature type="transmembrane region" description="Helical" evidence="1">
    <location>
        <begin position="6"/>
        <end position="24"/>
    </location>
</feature>
<sequence>MCLSAAVSYAAAVVLIPVGTVTLVRGLRTDRRYAALFALPLLFGLQQMFEGLVWTAGGLDDQVAVARYSLAYMFFSWLAWPVWVPVAVFLIEGSRRKPLFLVMAVLGGMLGGLQYVPYFAHEGWLTVRFLPNAIVYQSTELLDFIIGREGTYVIYMAIVAGSLLLSWDRNVKVFGLLVFAVMAVTYAFFAYAYVSVFCFGGALMSLYLVWMAFGGGFKTGRREPDCAVGSVPT</sequence>
<name>A0ABW0FWF4_9CAUL</name>
<protein>
    <submittedName>
        <fullName evidence="2">DUF6629 family protein</fullName>
    </submittedName>
</protein>
<keyword evidence="1" id="KW-0472">Membrane</keyword>
<reference evidence="3" key="1">
    <citation type="journal article" date="2019" name="Int. J. Syst. Evol. Microbiol.">
        <title>The Global Catalogue of Microorganisms (GCM) 10K type strain sequencing project: providing services to taxonomists for standard genome sequencing and annotation.</title>
        <authorList>
            <consortium name="The Broad Institute Genomics Platform"/>
            <consortium name="The Broad Institute Genome Sequencing Center for Infectious Disease"/>
            <person name="Wu L."/>
            <person name="Ma J."/>
        </authorList>
    </citation>
    <scope>NUCLEOTIDE SEQUENCE [LARGE SCALE GENOMIC DNA]</scope>
    <source>
        <strain evidence="3">JCM 12125</strain>
    </source>
</reference>
<accession>A0ABW0FWF4</accession>
<feature type="transmembrane region" description="Helical" evidence="1">
    <location>
        <begin position="199"/>
        <end position="217"/>
    </location>
</feature>